<evidence type="ECO:0000256" key="5">
    <source>
        <dbReference type="ARBA" id="ARBA00022729"/>
    </source>
</evidence>
<feature type="transmembrane region" description="Helical" evidence="8">
    <location>
        <begin position="6"/>
        <end position="27"/>
    </location>
</feature>
<evidence type="ECO:0000256" key="6">
    <source>
        <dbReference type="ARBA" id="ARBA00022989"/>
    </source>
</evidence>
<dbReference type="PANTHER" id="PTHR22907">
    <property type="entry name" value="GH04558P"/>
    <property type="match status" value="1"/>
</dbReference>
<dbReference type="Pfam" id="PF25301">
    <property type="entry name" value="CUT_C"/>
    <property type="match status" value="1"/>
</dbReference>
<protein>
    <submittedName>
        <fullName evidence="11">ZP domain-containing protein</fullName>
    </submittedName>
</protein>
<keyword evidence="5" id="KW-0732">Signal</keyword>
<dbReference type="GO" id="GO:0005886">
    <property type="term" value="C:plasma membrane"/>
    <property type="evidence" value="ECO:0007669"/>
    <property type="project" value="UniProtKB-SubCell"/>
</dbReference>
<dbReference type="AlphaFoldDB" id="A0A0N5AWL1"/>
<dbReference type="SMART" id="SM00241">
    <property type="entry name" value="ZP"/>
    <property type="match status" value="1"/>
</dbReference>
<evidence type="ECO:0000313" key="10">
    <source>
        <dbReference type="Proteomes" id="UP000046393"/>
    </source>
</evidence>
<dbReference type="InterPro" id="IPR057475">
    <property type="entry name" value="CUT_C"/>
</dbReference>
<organism evidence="10 11">
    <name type="scientific">Syphacia muris</name>
    <dbReference type="NCBI Taxonomy" id="451379"/>
    <lineage>
        <taxon>Eukaryota</taxon>
        <taxon>Metazoa</taxon>
        <taxon>Ecdysozoa</taxon>
        <taxon>Nematoda</taxon>
        <taxon>Chromadorea</taxon>
        <taxon>Rhabditida</taxon>
        <taxon>Spirurina</taxon>
        <taxon>Oxyuridomorpha</taxon>
        <taxon>Oxyuroidea</taxon>
        <taxon>Oxyuridae</taxon>
        <taxon>Syphacia</taxon>
    </lineage>
</organism>
<reference evidence="11" key="1">
    <citation type="submission" date="2017-02" db="UniProtKB">
        <authorList>
            <consortium name="WormBaseParasite"/>
        </authorList>
    </citation>
    <scope>IDENTIFICATION</scope>
</reference>
<name>A0A0N5AWL1_9BILA</name>
<keyword evidence="10" id="KW-1185">Reference proteome</keyword>
<evidence type="ECO:0000256" key="2">
    <source>
        <dbReference type="ARBA" id="ARBA00022460"/>
    </source>
</evidence>
<keyword evidence="7 8" id="KW-0472">Membrane</keyword>
<dbReference type="PANTHER" id="PTHR22907:SF51">
    <property type="entry name" value="CUTICLIN-1"/>
    <property type="match status" value="1"/>
</dbReference>
<evidence type="ECO:0000256" key="3">
    <source>
        <dbReference type="ARBA" id="ARBA00022475"/>
    </source>
</evidence>
<evidence type="ECO:0000256" key="8">
    <source>
        <dbReference type="SAM" id="Phobius"/>
    </source>
</evidence>
<evidence type="ECO:0000259" key="9">
    <source>
        <dbReference type="PROSITE" id="PS51034"/>
    </source>
</evidence>
<evidence type="ECO:0000256" key="1">
    <source>
        <dbReference type="ARBA" id="ARBA00004251"/>
    </source>
</evidence>
<dbReference type="WBParaSite" id="SMUV_0000931401-mRNA-1">
    <property type="protein sequence ID" value="SMUV_0000931401-mRNA-1"/>
    <property type="gene ID" value="SMUV_0000931401"/>
</dbReference>
<feature type="domain" description="ZP" evidence="9">
    <location>
        <begin position="40"/>
        <end position="285"/>
    </location>
</feature>
<keyword evidence="3" id="KW-1003">Cell membrane</keyword>
<comment type="subcellular location">
    <subcellularLocation>
        <location evidence="1">Cell membrane</location>
        <topology evidence="1">Single-pass type I membrane protein</topology>
    </subcellularLocation>
</comment>
<dbReference type="Pfam" id="PF25057">
    <property type="entry name" value="CUT_N"/>
    <property type="match status" value="1"/>
</dbReference>
<evidence type="ECO:0000313" key="11">
    <source>
        <dbReference type="WBParaSite" id="SMUV_0000931401-mRNA-1"/>
    </source>
</evidence>
<dbReference type="InterPro" id="IPR051962">
    <property type="entry name" value="Cuticlin"/>
</dbReference>
<dbReference type="InterPro" id="IPR056953">
    <property type="entry name" value="CUT_N"/>
</dbReference>
<dbReference type="InterPro" id="IPR001507">
    <property type="entry name" value="ZP_dom"/>
</dbReference>
<accession>A0A0N5AWL1</accession>
<dbReference type="PROSITE" id="PS51034">
    <property type="entry name" value="ZP_2"/>
    <property type="match status" value="1"/>
</dbReference>
<keyword evidence="4 8" id="KW-0812">Transmembrane</keyword>
<evidence type="ECO:0000256" key="7">
    <source>
        <dbReference type="ARBA" id="ARBA00023136"/>
    </source>
</evidence>
<proteinExistence type="predicted"/>
<sequence length="341" mass="38141">MLLAKFFTMIQILTFISAIYINVLYAISLDNGIVAEPEIECGAVSLGISFSTKHVFDGHVYVKGRYDEPGCRSDEGGEAVAGITLPFNSCGVSRIRSLNPRGVYVSTTVIITFHPQFLTKIDKAYRIQCFYMEADKTVSTPLEVSEIATHFISHTVPMPSCHYDVLDGGPQGEVVTFASVGQQVYHKWTCDSEIQDIFCMIVHTCYVDDGQGKSVEILGDDGCAKDKYILNNLEYPTDLMAGQEAHIYKFADRSQLYFQCQISLSVKEPHQECPRPICNSLKRRKRHVNSIGTIDILSQNIETLDISVPPSVFDDRGSLEMNNSRSLTICFSSLSKYFYLL</sequence>
<dbReference type="GO" id="GO:0042302">
    <property type="term" value="F:structural constituent of cuticle"/>
    <property type="evidence" value="ECO:0007669"/>
    <property type="project" value="UniProtKB-KW"/>
</dbReference>
<evidence type="ECO:0000256" key="4">
    <source>
        <dbReference type="ARBA" id="ARBA00022692"/>
    </source>
</evidence>
<keyword evidence="6 8" id="KW-1133">Transmembrane helix</keyword>
<dbReference type="Proteomes" id="UP000046393">
    <property type="component" value="Unplaced"/>
</dbReference>
<keyword evidence="2" id="KW-0193">Cuticle</keyword>